<dbReference type="FunFam" id="3.40.50.620:FF:000058">
    <property type="entry name" value="Mitochondrial arginyl-tRNA synthetase"/>
    <property type="match status" value="1"/>
</dbReference>
<keyword evidence="3 12" id="KW-0436">Ligase</keyword>
<dbReference type="InterPro" id="IPR008909">
    <property type="entry name" value="DALR_anticod-bd"/>
</dbReference>
<dbReference type="InterPro" id="IPR001278">
    <property type="entry name" value="Arg-tRNA-ligase"/>
</dbReference>
<dbReference type="SMART" id="SM00836">
    <property type="entry name" value="DALR_1"/>
    <property type="match status" value="1"/>
</dbReference>
<dbReference type="GO" id="GO:0006412">
    <property type="term" value="P:translation"/>
    <property type="evidence" value="ECO:0007669"/>
    <property type="project" value="UniProtKB-KW"/>
</dbReference>
<dbReference type="Pfam" id="PF00750">
    <property type="entry name" value="tRNA-synt_1d"/>
    <property type="match status" value="1"/>
</dbReference>
<organism evidence="14 15">
    <name type="scientific">Sinanodonta woodiana</name>
    <name type="common">Chinese pond mussel</name>
    <name type="synonym">Anodonta woodiana</name>
    <dbReference type="NCBI Taxonomy" id="1069815"/>
    <lineage>
        <taxon>Eukaryota</taxon>
        <taxon>Metazoa</taxon>
        <taxon>Spiralia</taxon>
        <taxon>Lophotrochozoa</taxon>
        <taxon>Mollusca</taxon>
        <taxon>Bivalvia</taxon>
        <taxon>Autobranchia</taxon>
        <taxon>Heteroconchia</taxon>
        <taxon>Palaeoheterodonta</taxon>
        <taxon>Unionida</taxon>
        <taxon>Unionoidea</taxon>
        <taxon>Unionidae</taxon>
        <taxon>Unioninae</taxon>
        <taxon>Sinanodonta</taxon>
    </lineage>
</organism>
<dbReference type="Pfam" id="PF05746">
    <property type="entry name" value="DALR_1"/>
    <property type="match status" value="1"/>
</dbReference>
<dbReference type="SUPFAM" id="SSF47323">
    <property type="entry name" value="Anticodon-binding domain of a subclass of class I aminoacyl-tRNA synthetases"/>
    <property type="match status" value="1"/>
</dbReference>
<dbReference type="Gene3D" id="1.10.730.10">
    <property type="entry name" value="Isoleucyl-tRNA Synthetase, Domain 1"/>
    <property type="match status" value="1"/>
</dbReference>
<dbReference type="PANTHER" id="PTHR11956:SF11">
    <property type="entry name" value="ARGININE--TRNA LIGASE, MITOCHONDRIAL-RELATED"/>
    <property type="match status" value="1"/>
</dbReference>
<dbReference type="Proteomes" id="UP001634394">
    <property type="component" value="Unassembled WGS sequence"/>
</dbReference>
<name>A0ABD3XIS4_SINWO</name>
<evidence type="ECO:0000256" key="3">
    <source>
        <dbReference type="ARBA" id="ARBA00022598"/>
    </source>
</evidence>
<keyword evidence="15" id="KW-1185">Reference proteome</keyword>
<keyword evidence="4 12" id="KW-0547">Nucleotide-binding</keyword>
<comment type="function">
    <text evidence="11">Catalyzes the attachment of arginine to tRNA(Arg) in a two-step reaction: arginine is first activated by ATP to form Arg-AMP and then transferred to the acceptor end of tRNA(Arg).</text>
</comment>
<dbReference type="InterPro" id="IPR035684">
    <property type="entry name" value="ArgRS_core"/>
</dbReference>
<dbReference type="PANTHER" id="PTHR11956">
    <property type="entry name" value="ARGINYL-TRNA SYNTHETASE"/>
    <property type="match status" value="1"/>
</dbReference>
<accession>A0ABD3XIS4</accession>
<evidence type="ECO:0000256" key="5">
    <source>
        <dbReference type="ARBA" id="ARBA00022840"/>
    </source>
</evidence>
<dbReference type="AlphaFoldDB" id="A0ABD3XIS4"/>
<reference evidence="14 15" key="1">
    <citation type="submission" date="2024-11" db="EMBL/GenBank/DDBJ databases">
        <title>Chromosome-level genome assembly of the freshwater bivalve Anodonta woodiana.</title>
        <authorList>
            <person name="Chen X."/>
        </authorList>
    </citation>
    <scope>NUCLEOTIDE SEQUENCE [LARGE SCALE GENOMIC DNA]</scope>
    <source>
        <strain evidence="14">MN2024</strain>
        <tissue evidence="14">Gills</tissue>
    </source>
</reference>
<dbReference type="InterPro" id="IPR009080">
    <property type="entry name" value="tRNAsynth_Ia_anticodon-bd"/>
</dbReference>
<feature type="domain" description="DALR anticodon binding" evidence="13">
    <location>
        <begin position="490"/>
        <end position="605"/>
    </location>
</feature>
<evidence type="ECO:0000256" key="11">
    <source>
        <dbReference type="ARBA" id="ARBA00049595"/>
    </source>
</evidence>
<proteinExistence type="inferred from homology"/>
<evidence type="ECO:0000259" key="13">
    <source>
        <dbReference type="SMART" id="SM00836"/>
    </source>
</evidence>
<evidence type="ECO:0000256" key="4">
    <source>
        <dbReference type="ARBA" id="ARBA00022741"/>
    </source>
</evidence>
<keyword evidence="6 12" id="KW-0648">Protein biosynthesis</keyword>
<comment type="caution">
    <text evidence="14">The sequence shown here is derived from an EMBL/GenBank/DDBJ whole genome shotgun (WGS) entry which is preliminary data.</text>
</comment>
<evidence type="ECO:0000256" key="2">
    <source>
        <dbReference type="ARBA" id="ARBA00012837"/>
    </source>
</evidence>
<dbReference type="PROSITE" id="PS00178">
    <property type="entry name" value="AA_TRNA_LIGASE_I"/>
    <property type="match status" value="1"/>
</dbReference>
<dbReference type="NCBIfam" id="TIGR00456">
    <property type="entry name" value="argS"/>
    <property type="match status" value="1"/>
</dbReference>
<dbReference type="CDD" id="cd07956">
    <property type="entry name" value="Anticodon_Ia_Arg"/>
    <property type="match status" value="1"/>
</dbReference>
<dbReference type="SUPFAM" id="SSF52374">
    <property type="entry name" value="Nucleotidylyl transferase"/>
    <property type="match status" value="1"/>
</dbReference>
<protein>
    <recommendedName>
        <fullName evidence="9">Probable arginine--tRNA ligase, mitochondrial</fullName>
        <ecNumber evidence="2">6.1.1.19</ecNumber>
    </recommendedName>
    <alternativeName>
        <fullName evidence="8">Arginyl-tRNA synthetase</fullName>
    </alternativeName>
</protein>
<sequence length="605" mass="69488">MSAFLRRKLAEKLLRGVMRNHPELRRESDADKCTQDVVKSIRLLKVTKKTDISRGQFVLNFSDLRVQNSQLASLLQEQLNAEIRTDTEVNVSRLEGRQDALILKGDPQRIAEDVLHQVKQLSPDYGYKYSSDINTQNTPKGTVVVEYSSPNIAKPFHAGHLRSTIIGNFIANLYEKTGYKVIRLNFLGDWGTQFGLLAVGYQRYGNAEDLETDAMQHLFNVYVKVNQDVAREEESKNQVEQKTHKLGMEAYRKMEKGDPELLNLWQKFREMSIENYSKVYERLGVHFTEYHSESMYHKMSQGLIQRLKQENLLKFDQDTGIGYVEVDTVDDNQKKASILKSDGTSLYLTRDIAAALDRYERYKFDKIHYVVENGQHLHFQHLKGVLKKLEPWAANLDDDFHVKFGLVIGMSTRHGKVVFLKDILDEAKERMIETMKTKETTKETGNLEAVADILGVSAIIIQDLNQCRQNNYTFSWQRVLNFKADSGVFLQYAHSRLCSLERNCGIPLDITCDPVHLTSQEAQVLLLHIARYEDVIELALNSLEPVYIVQYLLQLCHLVNGAYVHFKVKDQSRDIAQANLQLFHASRITLANGLCLLGIQPLERM</sequence>
<evidence type="ECO:0000256" key="6">
    <source>
        <dbReference type="ARBA" id="ARBA00022917"/>
    </source>
</evidence>
<evidence type="ECO:0000256" key="9">
    <source>
        <dbReference type="ARBA" id="ARBA00039495"/>
    </source>
</evidence>
<dbReference type="Gene3D" id="3.40.50.620">
    <property type="entry name" value="HUPs"/>
    <property type="match status" value="1"/>
</dbReference>
<evidence type="ECO:0000256" key="7">
    <source>
        <dbReference type="ARBA" id="ARBA00023146"/>
    </source>
</evidence>
<dbReference type="InterPro" id="IPR001412">
    <property type="entry name" value="aa-tRNA-synth_I_CS"/>
</dbReference>
<dbReference type="InterPro" id="IPR014729">
    <property type="entry name" value="Rossmann-like_a/b/a_fold"/>
</dbReference>
<keyword evidence="5 12" id="KW-0067">ATP-binding</keyword>
<evidence type="ECO:0000256" key="10">
    <source>
        <dbReference type="ARBA" id="ARBA00049339"/>
    </source>
</evidence>
<evidence type="ECO:0000313" key="15">
    <source>
        <dbReference type="Proteomes" id="UP001634394"/>
    </source>
</evidence>
<evidence type="ECO:0000256" key="12">
    <source>
        <dbReference type="RuleBase" id="RU363038"/>
    </source>
</evidence>
<dbReference type="PRINTS" id="PR01038">
    <property type="entry name" value="TRNASYNTHARG"/>
</dbReference>
<gene>
    <name evidence="14" type="ORF">ACJMK2_024973</name>
</gene>
<evidence type="ECO:0000313" key="14">
    <source>
        <dbReference type="EMBL" id="KAL3884873.1"/>
    </source>
</evidence>
<evidence type="ECO:0000256" key="1">
    <source>
        <dbReference type="ARBA" id="ARBA00005594"/>
    </source>
</evidence>
<comment type="similarity">
    <text evidence="1 12">Belongs to the class-I aminoacyl-tRNA synthetase family.</text>
</comment>
<dbReference type="EC" id="6.1.1.19" evidence="2"/>
<dbReference type="GO" id="GO:0005524">
    <property type="term" value="F:ATP binding"/>
    <property type="evidence" value="ECO:0007669"/>
    <property type="project" value="UniProtKB-KW"/>
</dbReference>
<dbReference type="FunFam" id="1.10.730.10:FF:000006">
    <property type="entry name" value="Arginyl-tRNA synthetase 2, mitochondrial"/>
    <property type="match status" value="1"/>
</dbReference>
<comment type="catalytic activity">
    <reaction evidence="10">
        <text>tRNA(Arg) + L-arginine + ATP = L-arginyl-tRNA(Arg) + AMP + diphosphate</text>
        <dbReference type="Rhea" id="RHEA:20301"/>
        <dbReference type="Rhea" id="RHEA-COMP:9658"/>
        <dbReference type="Rhea" id="RHEA-COMP:9673"/>
        <dbReference type="ChEBI" id="CHEBI:30616"/>
        <dbReference type="ChEBI" id="CHEBI:32682"/>
        <dbReference type="ChEBI" id="CHEBI:33019"/>
        <dbReference type="ChEBI" id="CHEBI:78442"/>
        <dbReference type="ChEBI" id="CHEBI:78513"/>
        <dbReference type="ChEBI" id="CHEBI:456215"/>
        <dbReference type="EC" id="6.1.1.19"/>
    </reaction>
</comment>
<evidence type="ECO:0000256" key="8">
    <source>
        <dbReference type="ARBA" id="ARBA00033033"/>
    </source>
</evidence>
<keyword evidence="7 12" id="KW-0030">Aminoacyl-tRNA synthetase</keyword>
<dbReference type="GO" id="GO:0004814">
    <property type="term" value="F:arginine-tRNA ligase activity"/>
    <property type="evidence" value="ECO:0007669"/>
    <property type="project" value="UniProtKB-EC"/>
</dbReference>
<dbReference type="EMBL" id="JBJQND010000002">
    <property type="protein sequence ID" value="KAL3884873.1"/>
    <property type="molecule type" value="Genomic_DNA"/>
</dbReference>